<dbReference type="Gene3D" id="1.10.100.10">
    <property type="entry name" value="Insulin-like"/>
    <property type="match status" value="1"/>
</dbReference>
<accession>A0AAU9UBT7</accession>
<keyword evidence="6" id="KW-0964">Secreted</keyword>
<dbReference type="EMBL" id="CAKOGL010000016">
    <property type="protein sequence ID" value="CAH2096491.1"/>
    <property type="molecule type" value="Genomic_DNA"/>
</dbReference>
<dbReference type="PRINTS" id="PR00276">
    <property type="entry name" value="INSULINFAMLY"/>
</dbReference>
<dbReference type="PROSITE" id="PS00262">
    <property type="entry name" value="INSULIN"/>
    <property type="match status" value="1"/>
</dbReference>
<dbReference type="Proteomes" id="UP001153954">
    <property type="component" value="Unassembled WGS sequence"/>
</dbReference>
<comment type="similarity">
    <text evidence="1 6">Belongs to the insulin family.</text>
</comment>
<dbReference type="CDD" id="cd04366">
    <property type="entry name" value="IlGF_insulin_bombyxin_like"/>
    <property type="match status" value="1"/>
</dbReference>
<evidence type="ECO:0000313" key="9">
    <source>
        <dbReference type="EMBL" id="CAH2096491.1"/>
    </source>
</evidence>
<keyword evidence="10" id="KW-1185">Reference proteome</keyword>
<evidence type="ECO:0000259" key="8">
    <source>
        <dbReference type="SMART" id="SM00078"/>
    </source>
</evidence>
<dbReference type="InterPro" id="IPR022353">
    <property type="entry name" value="Insulin_CS"/>
</dbReference>
<comment type="subcellular location">
    <subcellularLocation>
        <location evidence="6">Secreted</location>
    </subcellularLocation>
</comment>
<evidence type="ECO:0000256" key="2">
    <source>
        <dbReference type="ARBA" id="ARBA00011207"/>
    </source>
</evidence>
<dbReference type="InterPro" id="IPR016179">
    <property type="entry name" value="Insulin-like"/>
</dbReference>
<gene>
    <name evidence="9" type="ORF">EEDITHA_LOCUS11826</name>
</gene>
<comment type="subunit">
    <text evidence="2">Heterodimer of a B chain and an A chain linked by two disulfide bonds.</text>
</comment>
<dbReference type="SMART" id="SM00078">
    <property type="entry name" value="IlGF"/>
    <property type="match status" value="1"/>
</dbReference>
<keyword evidence="3" id="KW-0165">Cleavage on pair of basic residues</keyword>
<organism evidence="9 10">
    <name type="scientific">Euphydryas editha</name>
    <name type="common">Edith's checkerspot</name>
    <dbReference type="NCBI Taxonomy" id="104508"/>
    <lineage>
        <taxon>Eukaryota</taxon>
        <taxon>Metazoa</taxon>
        <taxon>Ecdysozoa</taxon>
        <taxon>Arthropoda</taxon>
        <taxon>Hexapoda</taxon>
        <taxon>Insecta</taxon>
        <taxon>Pterygota</taxon>
        <taxon>Neoptera</taxon>
        <taxon>Endopterygota</taxon>
        <taxon>Lepidoptera</taxon>
        <taxon>Glossata</taxon>
        <taxon>Ditrysia</taxon>
        <taxon>Papilionoidea</taxon>
        <taxon>Nymphalidae</taxon>
        <taxon>Nymphalinae</taxon>
        <taxon>Euphydryas</taxon>
    </lineage>
</organism>
<evidence type="ECO:0000256" key="4">
    <source>
        <dbReference type="ARBA" id="ARBA00022729"/>
    </source>
</evidence>
<keyword evidence="4 7" id="KW-0732">Signal</keyword>
<comment type="caution">
    <text evidence="9">The sequence shown here is derived from an EMBL/GenBank/DDBJ whole genome shotgun (WGS) entry which is preliminary data.</text>
</comment>
<sequence>MKTPTILFLFAFSCLAVVDSQDAAVYCGRRLASALAILCDYNLIKRSEIHQSMAQEDISWPWIEAHRVHSLGRRKRQVASECCDKPCTIDEMLSYCGN</sequence>
<dbReference type="Pfam" id="PF00049">
    <property type="entry name" value="Insulin"/>
    <property type="match status" value="1"/>
</dbReference>
<dbReference type="InterPro" id="IPR036438">
    <property type="entry name" value="Insulin-like_sf"/>
</dbReference>
<evidence type="ECO:0000256" key="6">
    <source>
        <dbReference type="RuleBase" id="RU000406"/>
    </source>
</evidence>
<evidence type="ECO:0000256" key="3">
    <source>
        <dbReference type="ARBA" id="ARBA00022685"/>
    </source>
</evidence>
<feature type="chain" id="PRO_5043885804" description="Insulin-like domain-containing protein" evidence="7">
    <location>
        <begin position="21"/>
        <end position="98"/>
    </location>
</feature>
<evidence type="ECO:0000256" key="1">
    <source>
        <dbReference type="ARBA" id="ARBA00009034"/>
    </source>
</evidence>
<keyword evidence="5" id="KW-1015">Disulfide bond</keyword>
<dbReference type="SUPFAM" id="SSF56994">
    <property type="entry name" value="Insulin-like"/>
    <property type="match status" value="1"/>
</dbReference>
<name>A0AAU9UBT7_EUPED</name>
<feature type="domain" description="Insulin-like" evidence="8">
    <location>
        <begin position="24"/>
        <end position="96"/>
    </location>
</feature>
<reference evidence="9" key="1">
    <citation type="submission" date="2022-03" db="EMBL/GenBank/DDBJ databases">
        <authorList>
            <person name="Tunstrom K."/>
        </authorList>
    </citation>
    <scope>NUCLEOTIDE SEQUENCE</scope>
</reference>
<evidence type="ECO:0000313" key="10">
    <source>
        <dbReference type="Proteomes" id="UP001153954"/>
    </source>
</evidence>
<protein>
    <recommendedName>
        <fullName evidence="8">Insulin-like domain-containing protein</fullName>
    </recommendedName>
</protein>
<dbReference type="GO" id="GO:0005576">
    <property type="term" value="C:extracellular region"/>
    <property type="evidence" value="ECO:0007669"/>
    <property type="project" value="UniProtKB-SubCell"/>
</dbReference>
<evidence type="ECO:0000256" key="5">
    <source>
        <dbReference type="ARBA" id="ARBA00023157"/>
    </source>
</evidence>
<proteinExistence type="inferred from homology"/>
<dbReference type="GO" id="GO:0005179">
    <property type="term" value="F:hormone activity"/>
    <property type="evidence" value="ECO:0007669"/>
    <property type="project" value="InterPro"/>
</dbReference>
<evidence type="ECO:0000256" key="7">
    <source>
        <dbReference type="SAM" id="SignalP"/>
    </source>
</evidence>
<dbReference type="PANTHER" id="PTHR13647:SF4">
    <property type="entry name" value="INSULIN-LIKE PEPTIDE 1-RELATED"/>
    <property type="match status" value="1"/>
</dbReference>
<dbReference type="PANTHER" id="PTHR13647">
    <property type="entry name" value="INSULIN-LIKE PEPTIDE 2-RELATED"/>
    <property type="match status" value="1"/>
</dbReference>
<dbReference type="AlphaFoldDB" id="A0AAU9UBT7"/>
<feature type="signal peptide" evidence="7">
    <location>
        <begin position="1"/>
        <end position="20"/>
    </location>
</feature>
<dbReference type="InterPro" id="IPR022352">
    <property type="entry name" value="Ins/IGF/rlx"/>
</dbReference>